<gene>
    <name evidence="1" type="ORF">MJG50_06735</name>
</gene>
<protein>
    <recommendedName>
        <fullName evidence="3">Peptidase M3A/M3B catalytic domain-containing protein</fullName>
    </recommendedName>
</protein>
<dbReference type="GO" id="GO:0006508">
    <property type="term" value="P:proteolysis"/>
    <property type="evidence" value="ECO:0007669"/>
    <property type="project" value="InterPro"/>
</dbReference>
<organism evidence="1 2">
    <name type="scientific">Fredinandcohnia quinoae</name>
    <dbReference type="NCBI Taxonomy" id="2918902"/>
    <lineage>
        <taxon>Bacteria</taxon>
        <taxon>Bacillati</taxon>
        <taxon>Bacillota</taxon>
        <taxon>Bacilli</taxon>
        <taxon>Bacillales</taxon>
        <taxon>Bacillaceae</taxon>
        <taxon>Fredinandcohnia</taxon>
    </lineage>
</organism>
<evidence type="ECO:0000313" key="2">
    <source>
        <dbReference type="Proteomes" id="UP001431131"/>
    </source>
</evidence>
<dbReference type="GO" id="GO:0004181">
    <property type="term" value="F:metallocarboxypeptidase activity"/>
    <property type="evidence" value="ECO:0007669"/>
    <property type="project" value="InterPro"/>
</dbReference>
<dbReference type="EMBL" id="JAKTTI010000007">
    <property type="protein sequence ID" value="MCH1625019.1"/>
    <property type="molecule type" value="Genomic_DNA"/>
</dbReference>
<accession>A0AAW5E0A9</accession>
<dbReference type="Pfam" id="PF02074">
    <property type="entry name" value="Peptidase_M32"/>
    <property type="match status" value="1"/>
</dbReference>
<name>A0AAW5E0A9_9BACI</name>
<dbReference type="RefSeq" id="WP_240253929.1">
    <property type="nucleotide sequence ID" value="NZ_JAKTTI010000007.1"/>
</dbReference>
<dbReference type="SUPFAM" id="SSF55486">
    <property type="entry name" value="Metalloproteases ('zincins'), catalytic domain"/>
    <property type="match status" value="1"/>
</dbReference>
<evidence type="ECO:0008006" key="3">
    <source>
        <dbReference type="Google" id="ProtNLM"/>
    </source>
</evidence>
<evidence type="ECO:0000313" key="1">
    <source>
        <dbReference type="EMBL" id="MCH1625019.1"/>
    </source>
</evidence>
<reference evidence="1" key="1">
    <citation type="submission" date="2022-02" db="EMBL/GenBank/DDBJ databases">
        <title>Fredinandcohnia quinoae sp. nov. isolated from Chenopodium quinoa seeds.</title>
        <authorList>
            <person name="Saati-Santamaria Z."/>
            <person name="Flores-Felix J.D."/>
            <person name="Igual J.M."/>
            <person name="Velazquez E."/>
            <person name="Garcia-Fraile P."/>
            <person name="Martinez-Molina E."/>
        </authorList>
    </citation>
    <scope>NUCLEOTIDE SEQUENCE</scope>
    <source>
        <strain evidence="1">SECRCQ15</strain>
    </source>
</reference>
<dbReference type="AlphaFoldDB" id="A0AAW5E0A9"/>
<comment type="caution">
    <text evidence="1">The sequence shown here is derived from an EMBL/GenBank/DDBJ whole genome shotgun (WGS) entry which is preliminary data.</text>
</comment>
<dbReference type="Gene3D" id="1.10.1370.30">
    <property type="match status" value="1"/>
</dbReference>
<proteinExistence type="predicted"/>
<dbReference type="InterPro" id="IPR001333">
    <property type="entry name" value="Peptidase_M32_Taq"/>
</dbReference>
<keyword evidence="2" id="KW-1185">Reference proteome</keyword>
<sequence>MEQTKELMDINRLANITDEEEWKAAYDEEFAKLQHVSQRSKELEYNMFAYNEHSEEQGMLEESVHSTLSNPMLLETLKRWKSHIKEPLWNRRLQVMIQEIEETLVASDPRITKIRNELQTTLMQKEFIVDGQTFNMATVNSSRMELVDRELRRKLHLAVSMYGNEVQEPFRKLIKIRNQVATEFGYRNYYDFKFQFRGLNFEQYKKECQTIIENSRDTWDNWMNRIKEKFGWDEIYASDGLYAAVNFGNIDQVQFSPDKIQKAIDDATKKFGVDLQTLPIDIKVLKIPFGGFNIQIAPDDIRMVVNEKTGHSVFFTAFHEFGHALYEAFSSTRYIELYDYKNVIAHESMAELFATITSQEKWLRGFWQLNDTEIKEITDSQHIFELILMRTHYYFSLIEQGIYENPSCDLGELSNQLFKEVYGIEDVGFHPAAELLYVSNPAYVQDYIYADGIRDMLLHKLKVDGMYGENEAFEVIKKEFMEPSERFTWAEKVKQICGEEFTFAYYGEYLASGRK</sequence>
<dbReference type="Proteomes" id="UP001431131">
    <property type="component" value="Unassembled WGS sequence"/>
</dbReference>